<evidence type="ECO:0000256" key="2">
    <source>
        <dbReference type="RuleBase" id="RU362119"/>
    </source>
</evidence>
<evidence type="ECO:0000259" key="4">
    <source>
        <dbReference type="Pfam" id="PF02872"/>
    </source>
</evidence>
<dbReference type="RefSeq" id="WP_059151943.1">
    <property type="nucleotide sequence ID" value="NZ_KQ130454.1"/>
</dbReference>
<dbReference type="InterPro" id="IPR036907">
    <property type="entry name" value="5'-Nucleotdase_C_sf"/>
</dbReference>
<reference evidence="5 6" key="1">
    <citation type="journal article" date="2015" name="G3 (Bethesda)">
        <title>Insights into Ongoing Evolution of the Hexachlorocyclohexane Catabolic Pathway from Comparative Genomics of Ten Sphingomonadaceae Strains.</title>
        <authorList>
            <person name="Pearce S.L."/>
            <person name="Oakeshott J.G."/>
            <person name="Pandey G."/>
        </authorList>
    </citation>
    <scope>NUCLEOTIDE SEQUENCE [LARGE SCALE GENOMIC DNA]</scope>
    <source>
        <strain evidence="5 6">LL02</strain>
    </source>
</reference>
<gene>
    <name evidence="5" type="ORF">V474_19770</name>
</gene>
<dbReference type="PANTHER" id="PTHR11575">
    <property type="entry name" value="5'-NUCLEOTIDASE-RELATED"/>
    <property type="match status" value="1"/>
</dbReference>
<evidence type="ECO:0000313" key="6">
    <source>
        <dbReference type="Proteomes" id="UP000052268"/>
    </source>
</evidence>
<dbReference type="EMBL" id="JACU01000005">
    <property type="protein sequence ID" value="KMS55276.1"/>
    <property type="molecule type" value="Genomic_DNA"/>
</dbReference>
<dbReference type="GO" id="GO:0008253">
    <property type="term" value="F:5'-nucleotidase activity"/>
    <property type="evidence" value="ECO:0007669"/>
    <property type="project" value="TreeGrafter"/>
</dbReference>
<dbReference type="InterPro" id="IPR004843">
    <property type="entry name" value="Calcineurin-like_PHP"/>
</dbReference>
<keyword evidence="6" id="KW-1185">Reference proteome</keyword>
<dbReference type="GO" id="GO:0009166">
    <property type="term" value="P:nucleotide catabolic process"/>
    <property type="evidence" value="ECO:0007669"/>
    <property type="project" value="InterPro"/>
</dbReference>
<dbReference type="Pfam" id="PF02872">
    <property type="entry name" value="5_nucleotid_C"/>
    <property type="match status" value="1"/>
</dbReference>
<dbReference type="SUPFAM" id="SSF55816">
    <property type="entry name" value="5'-nucleotidase (syn. UDP-sugar hydrolase), C-terminal domain"/>
    <property type="match status" value="1"/>
</dbReference>
<keyword evidence="2" id="KW-0378">Hydrolase</keyword>
<feature type="chain" id="PRO_5005119990" evidence="2">
    <location>
        <begin position="22"/>
        <end position="592"/>
    </location>
</feature>
<dbReference type="PANTHER" id="PTHR11575:SF24">
    <property type="entry name" value="5'-NUCLEOTIDASE"/>
    <property type="match status" value="1"/>
</dbReference>
<dbReference type="InterPro" id="IPR006179">
    <property type="entry name" value="5_nucleotidase/apyrase"/>
</dbReference>
<dbReference type="InterPro" id="IPR008334">
    <property type="entry name" value="5'-Nucleotdase_C"/>
</dbReference>
<dbReference type="Gene3D" id="3.90.780.10">
    <property type="entry name" value="5'-Nucleotidase, C-terminal domain"/>
    <property type="match status" value="1"/>
</dbReference>
<dbReference type="InterPro" id="IPR029052">
    <property type="entry name" value="Metallo-depent_PP-like"/>
</dbReference>
<name>A0A0J7XTX8_9SPHN</name>
<dbReference type="Pfam" id="PF00149">
    <property type="entry name" value="Metallophos"/>
    <property type="match status" value="1"/>
</dbReference>
<proteinExistence type="inferred from homology"/>
<accession>A0A0J7XTX8</accession>
<evidence type="ECO:0000259" key="3">
    <source>
        <dbReference type="Pfam" id="PF00149"/>
    </source>
</evidence>
<comment type="caution">
    <text evidence="5">The sequence shown here is derived from an EMBL/GenBank/DDBJ whole genome shotgun (WGS) entry which is preliminary data.</text>
</comment>
<protein>
    <submittedName>
        <fullName evidence="5">5'-nucleotidase</fullName>
    </submittedName>
</protein>
<dbReference type="SUPFAM" id="SSF56300">
    <property type="entry name" value="Metallo-dependent phosphatases"/>
    <property type="match status" value="1"/>
</dbReference>
<dbReference type="OrthoDB" id="9803927at2"/>
<dbReference type="GO" id="GO:0030288">
    <property type="term" value="C:outer membrane-bounded periplasmic space"/>
    <property type="evidence" value="ECO:0007669"/>
    <property type="project" value="TreeGrafter"/>
</dbReference>
<dbReference type="PATRIC" id="fig|1114963.3.peg.2791"/>
<dbReference type="Proteomes" id="UP000052268">
    <property type="component" value="Unassembled WGS sequence"/>
</dbReference>
<dbReference type="GO" id="GO:0008768">
    <property type="term" value="F:UDP-sugar diphosphatase activity"/>
    <property type="evidence" value="ECO:0007669"/>
    <property type="project" value="TreeGrafter"/>
</dbReference>
<sequence length="592" mass="61456">MTSPKIRALPLLTASLLAACAAPQTSHQTSSVPGPQAAAAGPIEVGIVAINDFHGALEPPGQSVNVKQADGSILPVPAGGGAWLASAVDSIKALHSNHVVVAAGDLTSASQLASSLYLDEPAVGVMNRLGLEFNAVGNHEFDRGPKELQRLQSGGCEKNGRLDPCQLEQFKGASYKYLSASTFKADGSTLFPATGLKTFGTGANKVTIGFVGLSLKSVPTLVAPEQVKDLTFGDEAEAINKAIPLLRAEGADAVVVLIHQGGKTPVGDPNGCDGFTGDIQPILDKLNPGVDVVVSGHTHWSYVCNYKPANGGAPILLTSAGVYGELVTDITLKIDPAAHRVVSSAAHNVIVQSTPYKASRGEIANTDAFPRFAPRADVAAYVKQYKDASISLVERPVGKVSQAASKSDGAESGTGGTLGNLIADSQLAATRAAGAQIAFTNPFGIRASLVPAADGQVTFGQLYAIEPFGNELVTMTLTGAQLRAVIEEGLDDEGPMQVLSPSAGLMLRYDPARPSGKRIVSLALNGKPVSAAANYRVSMVNFLAEGGDGFTTFAKGTQRTRGMIDVMAFEDWLKAVPVREIPQESRTVKVGK</sequence>
<keyword evidence="1 2" id="KW-0732">Signal</keyword>
<comment type="similarity">
    <text evidence="2">Belongs to the 5'-nucleotidase family.</text>
</comment>
<evidence type="ECO:0000313" key="5">
    <source>
        <dbReference type="EMBL" id="KMS55276.1"/>
    </source>
</evidence>
<dbReference type="Gene3D" id="3.60.21.10">
    <property type="match status" value="1"/>
</dbReference>
<dbReference type="AlphaFoldDB" id="A0A0J7XTX8"/>
<dbReference type="GO" id="GO:0000166">
    <property type="term" value="F:nucleotide binding"/>
    <property type="evidence" value="ECO:0007669"/>
    <property type="project" value="UniProtKB-KW"/>
</dbReference>
<feature type="domain" description="Calcineurin-like phosphoesterase" evidence="3">
    <location>
        <begin position="47"/>
        <end position="300"/>
    </location>
</feature>
<keyword evidence="2" id="KW-0547">Nucleotide-binding</keyword>
<feature type="domain" description="5'-Nucleotidase C-terminal" evidence="4">
    <location>
        <begin position="410"/>
        <end position="554"/>
    </location>
</feature>
<evidence type="ECO:0000256" key="1">
    <source>
        <dbReference type="ARBA" id="ARBA00022729"/>
    </source>
</evidence>
<dbReference type="PROSITE" id="PS51257">
    <property type="entry name" value="PROKAR_LIPOPROTEIN"/>
    <property type="match status" value="1"/>
</dbReference>
<feature type="signal peptide" evidence="2">
    <location>
        <begin position="1"/>
        <end position="21"/>
    </location>
</feature>
<dbReference type="PRINTS" id="PR01607">
    <property type="entry name" value="APYRASEFAMLY"/>
</dbReference>
<organism evidence="5 6">
    <name type="scientific">Novosphingobium barchaimii LL02</name>
    <dbReference type="NCBI Taxonomy" id="1114963"/>
    <lineage>
        <taxon>Bacteria</taxon>
        <taxon>Pseudomonadati</taxon>
        <taxon>Pseudomonadota</taxon>
        <taxon>Alphaproteobacteria</taxon>
        <taxon>Sphingomonadales</taxon>
        <taxon>Sphingomonadaceae</taxon>
        <taxon>Novosphingobium</taxon>
    </lineage>
</organism>